<evidence type="ECO:0000313" key="2">
    <source>
        <dbReference type="EMBL" id="BBZ20888.1"/>
    </source>
</evidence>
<evidence type="ECO:0000313" key="3">
    <source>
        <dbReference type="Proteomes" id="UP000466187"/>
    </source>
</evidence>
<proteinExistence type="predicted"/>
<reference evidence="2 3" key="1">
    <citation type="journal article" date="2019" name="Emerg. Microbes Infect.">
        <title>Comprehensive subspecies identification of 175 nontuberculous mycobacteria species based on 7547 genomic profiles.</title>
        <authorList>
            <person name="Matsumoto Y."/>
            <person name="Kinjo T."/>
            <person name="Motooka D."/>
            <person name="Nabeya D."/>
            <person name="Jung N."/>
            <person name="Uechi K."/>
            <person name="Horii T."/>
            <person name="Iida T."/>
            <person name="Fujita J."/>
            <person name="Nakamura S."/>
        </authorList>
    </citation>
    <scope>NUCLEOTIDE SEQUENCE [LARGE SCALE GENOMIC DNA]</scope>
    <source>
        <strain evidence="2 3">JCM 12688</strain>
    </source>
</reference>
<organism evidence="2 3">
    <name type="scientific">Mycolicibacterium gadium</name>
    <name type="common">Mycobacterium gadium</name>
    <dbReference type="NCBI Taxonomy" id="1794"/>
    <lineage>
        <taxon>Bacteria</taxon>
        <taxon>Bacillati</taxon>
        <taxon>Actinomycetota</taxon>
        <taxon>Actinomycetes</taxon>
        <taxon>Mycobacteriales</taxon>
        <taxon>Mycobacteriaceae</taxon>
        <taxon>Mycolicibacterium</taxon>
    </lineage>
</organism>
<protein>
    <submittedName>
        <fullName evidence="2">Uncharacterized protein</fullName>
    </submittedName>
</protein>
<gene>
    <name evidence="2" type="ORF">MGAD_52230</name>
</gene>
<dbReference type="KEGG" id="mgad:MGAD_52230"/>
<feature type="region of interest" description="Disordered" evidence="1">
    <location>
        <begin position="66"/>
        <end position="100"/>
    </location>
</feature>
<dbReference type="AlphaFoldDB" id="A0A7I7WY82"/>
<dbReference type="EMBL" id="AP022608">
    <property type="protein sequence ID" value="BBZ20888.1"/>
    <property type="molecule type" value="Genomic_DNA"/>
</dbReference>
<accession>A0A7I7WY82</accession>
<name>A0A7I7WY82_MYCGU</name>
<dbReference type="Proteomes" id="UP000466187">
    <property type="component" value="Chromosome"/>
</dbReference>
<sequence length="100" mass="11060">MDRELIAGSGPRPKAIDSIGEVLTEDEEAAKRRVEDTPAETWFALSKWAKQTDNLQSWERSLAFSLGRNASQGKPPSRKQANHGVRILDQAEDLGFRGAP</sequence>
<evidence type="ECO:0000256" key="1">
    <source>
        <dbReference type="SAM" id="MobiDB-lite"/>
    </source>
</evidence>